<accession>A0A8T2B079</accession>
<dbReference type="InterPro" id="IPR050796">
    <property type="entry name" value="SCF_F-box_component"/>
</dbReference>
<organism evidence="2 3">
    <name type="scientific">Arabidopsis thaliana x Arabidopsis arenosa</name>
    <dbReference type="NCBI Taxonomy" id="1240361"/>
    <lineage>
        <taxon>Eukaryota</taxon>
        <taxon>Viridiplantae</taxon>
        <taxon>Streptophyta</taxon>
        <taxon>Embryophyta</taxon>
        <taxon>Tracheophyta</taxon>
        <taxon>Spermatophyta</taxon>
        <taxon>Magnoliopsida</taxon>
        <taxon>eudicotyledons</taxon>
        <taxon>Gunneridae</taxon>
        <taxon>Pentapetalae</taxon>
        <taxon>rosids</taxon>
        <taxon>malvids</taxon>
        <taxon>Brassicales</taxon>
        <taxon>Brassicaceae</taxon>
        <taxon>Camelineae</taxon>
        <taxon>Arabidopsis</taxon>
    </lineage>
</organism>
<dbReference type="InterPro" id="IPR017451">
    <property type="entry name" value="F-box-assoc_interact_dom"/>
</dbReference>
<dbReference type="PROSITE" id="PS50181">
    <property type="entry name" value="FBOX"/>
    <property type="match status" value="1"/>
</dbReference>
<dbReference type="NCBIfam" id="TIGR01640">
    <property type="entry name" value="F_box_assoc_1"/>
    <property type="match status" value="1"/>
</dbReference>
<keyword evidence="3" id="KW-1185">Reference proteome</keyword>
<sequence>MCICDADIKPVDGLAELFAEGLPEGIPEGLADEPFLHSNHQLSAGLKIQQQYGNVLKNHRATYSHYRVGSNDGRETINLPYPKTKPEPNKESLLPRLYCSILKPLAHVEASKGLKTRSLPLKEEISSIEDTYHIRTRRDQAIKAANILKTSKPPFQLEDSSHEKMAAMSDLPRELLEDILSRIPSESLRELRFTCKLWNALYKDRGCIKERFHKRTARELIIVVLDGSVYSLGVDYLDINERLDSDVIGGIQVSRFNRTCDLDVDDICVSDVFHCDGLLLLRTEVTNMLLVWNPCSGQTGWIQLMYHQTTSIFALGYHKELCDSYKILSIEEYPILGFSKFEIYELNSNSWRALDDVLDDVTLGCIIQSRGMSLKGNTYWIASQVKGFVLLSFDFTTEGFGRLNLPSQSLGYEVLALSLVREEKLSILQQNQDASKVEIWVTTNDEIDQTKALSWSKFLSVDFNSYFHLKLTCDVSFFIKDEEKKVAVCCDNKGIAYIFGENCDFGKVEIGSIQAFRFAAVSQAWFKFNLEALGNIRVLYSKPVWRIVS</sequence>
<gene>
    <name evidence="2" type="ORF">ISN45_Aa03g035620</name>
</gene>
<dbReference type="Pfam" id="PF00646">
    <property type="entry name" value="F-box"/>
    <property type="match status" value="1"/>
</dbReference>
<dbReference type="EMBL" id="JAEFBK010000008">
    <property type="protein sequence ID" value="KAG7579406.1"/>
    <property type="molecule type" value="Genomic_DNA"/>
</dbReference>
<comment type="caution">
    <text evidence="2">The sequence shown here is derived from an EMBL/GenBank/DDBJ whole genome shotgun (WGS) entry which is preliminary data.</text>
</comment>
<dbReference type="InterPro" id="IPR001810">
    <property type="entry name" value="F-box_dom"/>
</dbReference>
<dbReference type="SMART" id="SM00256">
    <property type="entry name" value="FBOX"/>
    <property type="match status" value="1"/>
</dbReference>
<dbReference type="PANTHER" id="PTHR31672">
    <property type="entry name" value="BNACNNG10540D PROTEIN"/>
    <property type="match status" value="1"/>
</dbReference>
<dbReference type="AlphaFoldDB" id="A0A8T2B079"/>
<dbReference type="Pfam" id="PF07734">
    <property type="entry name" value="FBA_1"/>
    <property type="match status" value="1"/>
</dbReference>
<dbReference type="Proteomes" id="UP000694240">
    <property type="component" value="Chromosome 8"/>
</dbReference>
<proteinExistence type="predicted"/>
<reference evidence="2 3" key="1">
    <citation type="submission" date="2020-12" db="EMBL/GenBank/DDBJ databases">
        <title>Concerted genomic and epigenomic changes stabilize Arabidopsis allopolyploids.</title>
        <authorList>
            <person name="Chen Z."/>
        </authorList>
    </citation>
    <scope>NUCLEOTIDE SEQUENCE [LARGE SCALE GENOMIC DNA]</scope>
    <source>
        <strain evidence="2">Allo738</strain>
        <tissue evidence="2">Leaf</tissue>
    </source>
</reference>
<evidence type="ECO:0000313" key="3">
    <source>
        <dbReference type="Proteomes" id="UP000694240"/>
    </source>
</evidence>
<evidence type="ECO:0000259" key="1">
    <source>
        <dbReference type="PROSITE" id="PS50181"/>
    </source>
</evidence>
<name>A0A8T2B079_9BRAS</name>
<evidence type="ECO:0000313" key="2">
    <source>
        <dbReference type="EMBL" id="KAG7579406.1"/>
    </source>
</evidence>
<feature type="domain" description="F-box" evidence="1">
    <location>
        <begin position="165"/>
        <end position="215"/>
    </location>
</feature>
<dbReference type="PANTHER" id="PTHR31672:SF13">
    <property type="entry name" value="F-BOX PROTEIN CPR30-LIKE"/>
    <property type="match status" value="1"/>
</dbReference>
<dbReference type="InterPro" id="IPR006527">
    <property type="entry name" value="F-box-assoc_dom_typ1"/>
</dbReference>
<protein>
    <submittedName>
        <fullName evidence="2">F-box domain</fullName>
    </submittedName>
</protein>